<dbReference type="GO" id="GO:0032259">
    <property type="term" value="P:methylation"/>
    <property type="evidence" value="ECO:0007669"/>
    <property type="project" value="UniProtKB-KW"/>
</dbReference>
<comment type="caution">
    <text evidence="2">The sequence shown here is derived from an EMBL/GenBank/DDBJ whole genome shotgun (WGS) entry which is preliminary data.</text>
</comment>
<gene>
    <name evidence="2" type="ORF">D2T33_01810</name>
</gene>
<dbReference type="AlphaFoldDB" id="A0A443J2C3"/>
<keyword evidence="3" id="KW-1185">Reference proteome</keyword>
<dbReference type="RefSeq" id="WP_128268643.1">
    <property type="nucleotide sequence ID" value="NZ_SAUW01000002.1"/>
</dbReference>
<dbReference type="GO" id="GO:0008168">
    <property type="term" value="F:methyltransferase activity"/>
    <property type="evidence" value="ECO:0007669"/>
    <property type="project" value="UniProtKB-KW"/>
</dbReference>
<dbReference type="Pfam" id="PF13649">
    <property type="entry name" value="Methyltransf_25"/>
    <property type="match status" value="1"/>
</dbReference>
<reference evidence="2 3" key="2">
    <citation type="submission" date="2019-01" db="EMBL/GenBank/DDBJ databases">
        <authorList>
            <person name="Li Y."/>
        </authorList>
    </citation>
    <scope>NUCLEOTIDE SEQUENCE [LARGE SCALE GENOMIC DNA]</scope>
    <source>
        <strain evidence="2 3">2D-5</strain>
    </source>
</reference>
<keyword evidence="2" id="KW-0489">Methyltransferase</keyword>
<dbReference type="InterPro" id="IPR041698">
    <property type="entry name" value="Methyltransf_25"/>
</dbReference>
<organism evidence="2 3">
    <name type="scientific">Paenirhodobacter populi</name>
    <dbReference type="NCBI Taxonomy" id="2306993"/>
    <lineage>
        <taxon>Bacteria</taxon>
        <taxon>Pseudomonadati</taxon>
        <taxon>Pseudomonadota</taxon>
        <taxon>Alphaproteobacteria</taxon>
        <taxon>Rhodobacterales</taxon>
        <taxon>Rhodobacter group</taxon>
        <taxon>Paenirhodobacter</taxon>
    </lineage>
</organism>
<dbReference type="EMBL" id="SAUW01000002">
    <property type="protein sequence ID" value="RWR14718.1"/>
    <property type="molecule type" value="Genomic_DNA"/>
</dbReference>
<proteinExistence type="predicted"/>
<evidence type="ECO:0000313" key="3">
    <source>
        <dbReference type="Proteomes" id="UP000285710"/>
    </source>
</evidence>
<dbReference type="Proteomes" id="UP000285710">
    <property type="component" value="Unassembled WGS sequence"/>
</dbReference>
<evidence type="ECO:0000259" key="1">
    <source>
        <dbReference type="PROSITE" id="PS50943"/>
    </source>
</evidence>
<dbReference type="Gene3D" id="3.40.50.150">
    <property type="entry name" value="Vaccinia Virus protein VP39"/>
    <property type="match status" value="1"/>
</dbReference>
<dbReference type="InterPro" id="IPR001387">
    <property type="entry name" value="Cro/C1-type_HTH"/>
</dbReference>
<dbReference type="PROSITE" id="PS50943">
    <property type="entry name" value="HTH_CROC1"/>
    <property type="match status" value="1"/>
</dbReference>
<reference evidence="2 3" key="1">
    <citation type="submission" date="2019-01" db="EMBL/GenBank/DDBJ databases">
        <title>Sinorhodobacter populi sp. nov. isolated from the symptomatic bark tissue of Populus euramericana canker.</title>
        <authorList>
            <person name="Xu G."/>
        </authorList>
    </citation>
    <scope>NUCLEOTIDE SEQUENCE [LARGE SCALE GENOMIC DNA]</scope>
    <source>
        <strain evidence="2 3">2D-5</strain>
    </source>
</reference>
<sequence>MGFFDFLSSIAPYEDDAKTITRMNLRHEMILEPLKPEITGRRVLDLAAHDGRWAYAFAAAGAREVIGIEGRAELIERFRDFPDDAARGRVTMVQDDIFDGLEKLVARGESFDVIGVLGIFYHIMDHFRLLRLAAALRPKLMIVDGEFAARPGAVILMSRERTDKDLNAIPQIAGQVRAVVGIPSPKALESMADALDLSFDWLDWEEIPEEYRSPIADYYRVGEKRRGTCLLRERT</sequence>
<accession>A0A443J2C3</accession>
<keyword evidence="2" id="KW-0808">Transferase</keyword>
<name>A0A443J2C3_9RHOB</name>
<feature type="domain" description="HTH cro/C1-type" evidence="1">
    <location>
        <begin position="183"/>
        <end position="202"/>
    </location>
</feature>
<protein>
    <submittedName>
        <fullName evidence="2">Class I SAM-dependent methyltransferase</fullName>
    </submittedName>
</protein>
<evidence type="ECO:0000313" key="2">
    <source>
        <dbReference type="EMBL" id="RWR14718.1"/>
    </source>
</evidence>
<dbReference type="SUPFAM" id="SSF53335">
    <property type="entry name" value="S-adenosyl-L-methionine-dependent methyltransferases"/>
    <property type="match status" value="1"/>
</dbReference>
<dbReference type="InterPro" id="IPR029063">
    <property type="entry name" value="SAM-dependent_MTases_sf"/>
</dbReference>
<dbReference type="CDD" id="cd02440">
    <property type="entry name" value="AdoMet_MTases"/>
    <property type="match status" value="1"/>
</dbReference>